<proteinExistence type="predicted"/>
<dbReference type="GO" id="GO:0016020">
    <property type="term" value="C:membrane"/>
    <property type="evidence" value="ECO:0007669"/>
    <property type="project" value="UniProtKB-SubCell"/>
</dbReference>
<reference evidence="4" key="1">
    <citation type="submission" date="2022-07" db="EMBL/GenBank/DDBJ databases">
        <title>Phylogenomic reconstructions and comparative analyses of Kickxellomycotina fungi.</title>
        <authorList>
            <person name="Reynolds N.K."/>
            <person name="Stajich J.E."/>
            <person name="Barry K."/>
            <person name="Grigoriev I.V."/>
            <person name="Crous P."/>
            <person name="Smith M.E."/>
        </authorList>
    </citation>
    <scope>NUCLEOTIDE SEQUENCE</scope>
    <source>
        <strain evidence="4">RSA 567</strain>
    </source>
</reference>
<name>A0A9W8E6K8_9FUNG</name>
<keyword evidence="2" id="KW-1133">Transmembrane helix</keyword>
<dbReference type="Pfam" id="PF24357">
    <property type="entry name" value="TMD0_ABC"/>
    <property type="match status" value="1"/>
</dbReference>
<evidence type="ECO:0000259" key="3">
    <source>
        <dbReference type="Pfam" id="PF24357"/>
    </source>
</evidence>
<dbReference type="InterPro" id="IPR056227">
    <property type="entry name" value="TMD0_ABC"/>
</dbReference>
<organism evidence="4 5">
    <name type="scientific">Dimargaris verticillata</name>
    <dbReference type="NCBI Taxonomy" id="2761393"/>
    <lineage>
        <taxon>Eukaryota</taxon>
        <taxon>Fungi</taxon>
        <taxon>Fungi incertae sedis</taxon>
        <taxon>Zoopagomycota</taxon>
        <taxon>Kickxellomycotina</taxon>
        <taxon>Dimargaritomycetes</taxon>
        <taxon>Dimargaritales</taxon>
        <taxon>Dimargaritaceae</taxon>
        <taxon>Dimargaris</taxon>
    </lineage>
</organism>
<keyword evidence="2" id="KW-0472">Membrane</keyword>
<dbReference type="Proteomes" id="UP001151582">
    <property type="component" value="Unassembled WGS sequence"/>
</dbReference>
<evidence type="ECO:0000256" key="2">
    <source>
        <dbReference type="SAM" id="Phobius"/>
    </source>
</evidence>
<accession>A0A9W8E6K8</accession>
<keyword evidence="2" id="KW-0812">Transmembrane</keyword>
<feature type="transmembrane region" description="Helical" evidence="2">
    <location>
        <begin position="37"/>
        <end position="56"/>
    </location>
</feature>
<dbReference type="OrthoDB" id="6500128at2759"/>
<feature type="domain" description="ABC transporter TMD0" evidence="3">
    <location>
        <begin position="11"/>
        <end position="59"/>
    </location>
</feature>
<comment type="caution">
    <text evidence="4">The sequence shown here is derived from an EMBL/GenBank/DDBJ whole genome shotgun (WGS) entry which is preliminary data.</text>
</comment>
<protein>
    <recommendedName>
        <fullName evidence="3">ABC transporter TMD0 domain-containing protein</fullName>
    </recommendedName>
</protein>
<keyword evidence="5" id="KW-1185">Reference proteome</keyword>
<dbReference type="AlphaFoldDB" id="A0A9W8E6K8"/>
<gene>
    <name evidence="4" type="ORF">H4R34_005038</name>
</gene>
<evidence type="ECO:0000313" key="5">
    <source>
        <dbReference type="Proteomes" id="UP001151582"/>
    </source>
</evidence>
<sequence>MATVAGSELTWCTSAEGWGPWSSTRAVDLTPCFEDGIFTNALHAAFLVAALGRWGWVLRQ</sequence>
<feature type="non-terminal residue" evidence="4">
    <location>
        <position position="60"/>
    </location>
</feature>
<comment type="subcellular location">
    <subcellularLocation>
        <location evidence="1">Membrane</location>
        <topology evidence="1">Multi-pass membrane protein</topology>
    </subcellularLocation>
</comment>
<evidence type="ECO:0000313" key="4">
    <source>
        <dbReference type="EMBL" id="KAJ1973546.1"/>
    </source>
</evidence>
<dbReference type="EMBL" id="JANBQB010000801">
    <property type="protein sequence ID" value="KAJ1973546.1"/>
    <property type="molecule type" value="Genomic_DNA"/>
</dbReference>
<evidence type="ECO:0000256" key="1">
    <source>
        <dbReference type="ARBA" id="ARBA00004141"/>
    </source>
</evidence>